<dbReference type="AlphaFoldDB" id="A0A239ID34"/>
<dbReference type="RefSeq" id="WP_089225541.1">
    <property type="nucleotide sequence ID" value="NZ_FZOF01000010.1"/>
</dbReference>
<dbReference type="InterPro" id="IPR006776">
    <property type="entry name" value="SsgB"/>
</dbReference>
<protein>
    <submittedName>
        <fullName evidence="7">Streptomyces sporulation and cell division protein, SsgA</fullName>
    </submittedName>
</protein>
<keyword evidence="8" id="KW-1185">Reference proteome</keyword>
<evidence type="ECO:0000256" key="6">
    <source>
        <dbReference type="ARBA" id="ARBA00023306"/>
    </source>
</evidence>
<keyword evidence="5" id="KW-0717">Septation</keyword>
<keyword evidence="4" id="KW-0749">Sporulation</keyword>
<keyword evidence="6" id="KW-0131">Cell cycle</keyword>
<accession>A0A239ID34</accession>
<evidence type="ECO:0000256" key="1">
    <source>
        <dbReference type="ARBA" id="ARBA00004431"/>
    </source>
</evidence>
<proteinExistence type="inferred from homology"/>
<evidence type="ECO:0000256" key="3">
    <source>
        <dbReference type="ARBA" id="ARBA00022618"/>
    </source>
</evidence>
<dbReference type="Proteomes" id="UP000198280">
    <property type="component" value="Unassembled WGS sequence"/>
</dbReference>
<dbReference type="GO" id="GO:0030435">
    <property type="term" value="P:sporulation resulting in formation of a cellular spore"/>
    <property type="evidence" value="ECO:0007669"/>
    <property type="project" value="UniProtKB-KW"/>
</dbReference>
<dbReference type="InterPro" id="IPR038658">
    <property type="entry name" value="SsgB_sf"/>
</dbReference>
<dbReference type="EMBL" id="FZOF01000010">
    <property type="protein sequence ID" value="SNS91148.1"/>
    <property type="molecule type" value="Genomic_DNA"/>
</dbReference>
<dbReference type="GO" id="GO:0030428">
    <property type="term" value="C:cell septum"/>
    <property type="evidence" value="ECO:0007669"/>
    <property type="project" value="UniProtKB-SubCell"/>
</dbReference>
<dbReference type="Gene3D" id="2.30.31.20">
    <property type="entry name" value="Sporulation-specific cell division protein SsgB"/>
    <property type="match status" value="1"/>
</dbReference>
<evidence type="ECO:0000313" key="8">
    <source>
        <dbReference type="Proteomes" id="UP000198280"/>
    </source>
</evidence>
<evidence type="ECO:0000256" key="2">
    <source>
        <dbReference type="ARBA" id="ARBA00009323"/>
    </source>
</evidence>
<reference evidence="7 8" key="1">
    <citation type="submission" date="2017-06" db="EMBL/GenBank/DDBJ databases">
        <authorList>
            <person name="Kim H.J."/>
            <person name="Triplett B.A."/>
        </authorList>
    </citation>
    <scope>NUCLEOTIDE SEQUENCE [LARGE SCALE GENOMIC DNA]</scope>
    <source>
        <strain evidence="7 8">CGMCC 4.1858</strain>
    </source>
</reference>
<gene>
    <name evidence="7" type="ORF">SAMN05216252_11093</name>
</gene>
<comment type="subcellular location">
    <subcellularLocation>
        <location evidence="1">Cell septum</location>
    </subcellularLocation>
</comment>
<name>A0A239ID34_9ACTN</name>
<dbReference type="GO" id="GO:0000917">
    <property type="term" value="P:division septum assembly"/>
    <property type="evidence" value="ECO:0007669"/>
    <property type="project" value="UniProtKB-KW"/>
</dbReference>
<organism evidence="7 8">
    <name type="scientific">Actinacidiphila glaucinigra</name>
    <dbReference type="NCBI Taxonomy" id="235986"/>
    <lineage>
        <taxon>Bacteria</taxon>
        <taxon>Bacillati</taxon>
        <taxon>Actinomycetota</taxon>
        <taxon>Actinomycetes</taxon>
        <taxon>Kitasatosporales</taxon>
        <taxon>Streptomycetaceae</taxon>
        <taxon>Actinacidiphila</taxon>
    </lineage>
</organism>
<dbReference type="OrthoDB" id="4186410at2"/>
<evidence type="ECO:0000313" key="7">
    <source>
        <dbReference type="EMBL" id="SNS91148.1"/>
    </source>
</evidence>
<sequence>MRALTEHLSLRLITGTRRVLDLSADCQYRPDDPYTVRMRFGHGDGGDEAEWVFSRELLLAGLAAPAGDGDVHVEPGDHAHTLITLAGPGGTAVLQVATGELARFLAATAELVPLGTEDTRIDWDACIAGLLSA</sequence>
<evidence type="ECO:0000256" key="4">
    <source>
        <dbReference type="ARBA" id="ARBA00022969"/>
    </source>
</evidence>
<keyword evidence="3 7" id="KW-0132">Cell division</keyword>
<dbReference type="Pfam" id="PF04686">
    <property type="entry name" value="SsgA"/>
    <property type="match status" value="1"/>
</dbReference>
<comment type="similarity">
    <text evidence="2">Belongs to the SsgA family.</text>
</comment>
<evidence type="ECO:0000256" key="5">
    <source>
        <dbReference type="ARBA" id="ARBA00023210"/>
    </source>
</evidence>